<accession>A0A378JLT1</accession>
<feature type="domain" description="Septum formation inhibitor MinC C-terminal" evidence="7">
    <location>
        <begin position="139"/>
        <end position="237"/>
    </location>
</feature>
<evidence type="ECO:0000259" key="8">
    <source>
        <dbReference type="Pfam" id="PF05209"/>
    </source>
</evidence>
<dbReference type="Pfam" id="PF05209">
    <property type="entry name" value="MinC_N"/>
    <property type="match status" value="1"/>
</dbReference>
<dbReference type="InterPro" id="IPR007874">
    <property type="entry name" value="MinC_N"/>
</dbReference>
<protein>
    <recommendedName>
        <fullName evidence="6">Probable septum site-determining protein MinC</fullName>
    </recommendedName>
</protein>
<sequence length="240" mass="26121">MIDNSLKTQVFKLKGRLYTFTVLQLLSTDKDLFAQQLDEVVAQAPKLFNKTPVVIDCSALQNEDFDLDSFCQYLRLHSIFPVGIQGANSFIATLAQSQGMAVLYASSTHDKPLNDTPSEQMLSGETQTVSSDESKAKLLTTPVRSGQQVVSKGGDLIITASVSHGAELLADGNIHVYGALRGRALAGISGDKNARIFCQSLEAELVSIAGFYRLSDAIQPQDKPCQIFLQDEHILIEPLC</sequence>
<dbReference type="NCBIfam" id="TIGR01222">
    <property type="entry name" value="minC"/>
    <property type="match status" value="1"/>
</dbReference>
<keyword evidence="3 6" id="KW-0717">Septation</keyword>
<keyword evidence="10" id="KW-1185">Reference proteome</keyword>
<dbReference type="InterPro" id="IPR013033">
    <property type="entry name" value="MinC"/>
</dbReference>
<reference evidence="9 10" key="1">
    <citation type="submission" date="2018-06" db="EMBL/GenBank/DDBJ databases">
        <authorList>
            <consortium name="Pathogen Informatics"/>
            <person name="Doyle S."/>
        </authorList>
    </citation>
    <scope>NUCLEOTIDE SEQUENCE [LARGE SCALE GENOMIC DNA]</scope>
    <source>
        <strain evidence="9 10">NCTC13316</strain>
    </source>
</reference>
<dbReference type="RefSeq" id="WP_115332539.1">
    <property type="nucleotide sequence ID" value="NZ_CAAAHP010000002.1"/>
</dbReference>
<evidence type="ECO:0000256" key="6">
    <source>
        <dbReference type="HAMAP-Rule" id="MF_00267"/>
    </source>
</evidence>
<dbReference type="GO" id="GO:0000902">
    <property type="term" value="P:cell morphogenesis"/>
    <property type="evidence" value="ECO:0007669"/>
    <property type="project" value="InterPro"/>
</dbReference>
<proteinExistence type="inferred from homology"/>
<comment type="subunit">
    <text evidence="6">Interacts with MinD and FtsZ.</text>
</comment>
<keyword evidence="4 6" id="KW-0131">Cell cycle</keyword>
<dbReference type="HAMAP" id="MF_00267">
    <property type="entry name" value="MinC"/>
    <property type="match status" value="1"/>
</dbReference>
<feature type="domain" description="Septum formation inhibitor MinC N-terminal" evidence="8">
    <location>
        <begin position="11"/>
        <end position="80"/>
    </location>
</feature>
<dbReference type="Pfam" id="PF03775">
    <property type="entry name" value="MinC_C"/>
    <property type="match status" value="1"/>
</dbReference>
<dbReference type="Gene3D" id="2.160.20.70">
    <property type="match status" value="1"/>
</dbReference>
<evidence type="ECO:0000256" key="5">
    <source>
        <dbReference type="ARBA" id="ARBA00025606"/>
    </source>
</evidence>
<evidence type="ECO:0000256" key="1">
    <source>
        <dbReference type="ARBA" id="ARBA00006291"/>
    </source>
</evidence>
<keyword evidence="2 6" id="KW-0132">Cell division</keyword>
<dbReference type="InterPro" id="IPR016098">
    <property type="entry name" value="CAP/MinC_C"/>
</dbReference>
<evidence type="ECO:0000313" key="9">
    <source>
        <dbReference type="EMBL" id="STX51701.1"/>
    </source>
</evidence>
<name>A0A378JLT1_9GAMM</name>
<dbReference type="InterPro" id="IPR005526">
    <property type="entry name" value="Septum_form_inhib_MinC_C"/>
</dbReference>
<dbReference type="PANTHER" id="PTHR34108:SF1">
    <property type="entry name" value="SEPTUM SITE-DETERMINING PROTEIN MINC"/>
    <property type="match status" value="1"/>
</dbReference>
<gene>
    <name evidence="6 9" type="primary">minC</name>
    <name evidence="9" type="ORF">NCTC13316_01797</name>
</gene>
<evidence type="ECO:0000259" key="7">
    <source>
        <dbReference type="Pfam" id="PF03775"/>
    </source>
</evidence>
<dbReference type="SUPFAM" id="SSF63848">
    <property type="entry name" value="Cell-division inhibitor MinC, C-terminal domain"/>
    <property type="match status" value="1"/>
</dbReference>
<dbReference type="PANTHER" id="PTHR34108">
    <property type="entry name" value="SEPTUM SITE-DETERMINING PROTEIN MINC"/>
    <property type="match status" value="1"/>
</dbReference>
<comment type="function">
    <text evidence="5 6">Cell division inhibitor that blocks the formation of polar Z ring septums. Rapidly oscillates between the poles of the cell to destabilize FtsZ filaments that have formed before they mature into polar Z rings. Prevents FtsZ polymerization.</text>
</comment>
<dbReference type="InterPro" id="IPR036145">
    <property type="entry name" value="MinC_C_sf"/>
</dbReference>
<dbReference type="Proteomes" id="UP000254794">
    <property type="component" value="Unassembled WGS sequence"/>
</dbReference>
<dbReference type="OrthoDB" id="9794530at2"/>
<evidence type="ECO:0000256" key="4">
    <source>
        <dbReference type="ARBA" id="ARBA00023306"/>
    </source>
</evidence>
<dbReference type="GO" id="GO:0000917">
    <property type="term" value="P:division septum assembly"/>
    <property type="evidence" value="ECO:0007669"/>
    <property type="project" value="UniProtKB-KW"/>
</dbReference>
<dbReference type="Gene3D" id="3.30.70.260">
    <property type="match status" value="1"/>
</dbReference>
<dbReference type="AlphaFoldDB" id="A0A378JLT1"/>
<dbReference type="GO" id="GO:0051302">
    <property type="term" value="P:regulation of cell division"/>
    <property type="evidence" value="ECO:0007669"/>
    <property type="project" value="InterPro"/>
</dbReference>
<evidence type="ECO:0000256" key="2">
    <source>
        <dbReference type="ARBA" id="ARBA00022618"/>
    </source>
</evidence>
<evidence type="ECO:0000256" key="3">
    <source>
        <dbReference type="ARBA" id="ARBA00023210"/>
    </source>
</evidence>
<organism evidence="9 10">
    <name type="scientific">Legionella busanensis</name>
    <dbReference type="NCBI Taxonomy" id="190655"/>
    <lineage>
        <taxon>Bacteria</taxon>
        <taxon>Pseudomonadati</taxon>
        <taxon>Pseudomonadota</taxon>
        <taxon>Gammaproteobacteria</taxon>
        <taxon>Legionellales</taxon>
        <taxon>Legionellaceae</taxon>
        <taxon>Legionella</taxon>
    </lineage>
</organism>
<dbReference type="GO" id="GO:1901891">
    <property type="term" value="P:regulation of cell septum assembly"/>
    <property type="evidence" value="ECO:0007669"/>
    <property type="project" value="InterPro"/>
</dbReference>
<dbReference type="EMBL" id="UGOD01000001">
    <property type="protein sequence ID" value="STX51701.1"/>
    <property type="molecule type" value="Genomic_DNA"/>
</dbReference>
<comment type="similarity">
    <text evidence="1 6">Belongs to the MinC family.</text>
</comment>
<evidence type="ECO:0000313" key="10">
    <source>
        <dbReference type="Proteomes" id="UP000254794"/>
    </source>
</evidence>